<evidence type="ECO:0000313" key="2">
    <source>
        <dbReference type="EMBL" id="CAA9506354.1"/>
    </source>
</evidence>
<keyword evidence="2" id="KW-0326">Glycosidase</keyword>
<feature type="region of interest" description="Disordered" evidence="1">
    <location>
        <begin position="1"/>
        <end position="244"/>
    </location>
</feature>
<dbReference type="EC" id="3.2.2.23" evidence="2"/>
<proteinExistence type="predicted"/>
<protein>
    <submittedName>
        <fullName evidence="2">Formamidopyrimidine-DNA glycosylase</fullName>
        <ecNumber evidence="2">3.2.2.23</ecNumber>
    </submittedName>
</protein>
<dbReference type="EMBL" id="CADCVO010000405">
    <property type="protein sequence ID" value="CAA9506354.1"/>
    <property type="molecule type" value="Genomic_DNA"/>
</dbReference>
<gene>
    <name evidence="2" type="ORF">AVDCRST_MAG13-2551</name>
</gene>
<organism evidence="2">
    <name type="scientific">uncultured Solirubrobacteraceae bacterium</name>
    <dbReference type="NCBI Taxonomy" id="1162706"/>
    <lineage>
        <taxon>Bacteria</taxon>
        <taxon>Bacillati</taxon>
        <taxon>Actinomycetota</taxon>
        <taxon>Thermoleophilia</taxon>
        <taxon>Solirubrobacterales</taxon>
        <taxon>Solirubrobacteraceae</taxon>
        <taxon>environmental samples</taxon>
    </lineage>
</organism>
<feature type="compositionally biased region" description="Basic residues" evidence="1">
    <location>
        <begin position="208"/>
        <end position="223"/>
    </location>
</feature>
<dbReference type="AlphaFoldDB" id="A0A6J4SVH6"/>
<feature type="compositionally biased region" description="Basic and acidic residues" evidence="1">
    <location>
        <begin position="1"/>
        <end position="11"/>
    </location>
</feature>
<accession>A0A6J4SVH6</accession>
<name>A0A6J4SVH6_9ACTN</name>
<keyword evidence="2" id="KW-0378">Hydrolase</keyword>
<feature type="non-terminal residue" evidence="2">
    <location>
        <position position="1"/>
    </location>
</feature>
<feature type="compositionally biased region" description="Low complexity" evidence="1">
    <location>
        <begin position="28"/>
        <end position="39"/>
    </location>
</feature>
<dbReference type="GO" id="GO:0008534">
    <property type="term" value="F:oxidized purine nucleobase lesion DNA N-glycosylase activity"/>
    <property type="evidence" value="ECO:0007669"/>
    <property type="project" value="UniProtKB-EC"/>
</dbReference>
<evidence type="ECO:0000256" key="1">
    <source>
        <dbReference type="SAM" id="MobiDB-lite"/>
    </source>
</evidence>
<sequence length="284" mass="29107">ARAARGRDDPPRAGPHGGGPPARRARGPRPALVPAAGARGARGRRRGPAGRAPGPPRQVPDLGARGGRLPARPPADDRDAALRRRAGPALPPGHLRPRRRARGGVLRPPAVRDGRAVGGPGGARRLLRAAARRRAAGARGAHRPAAARAGPRCPRPGEGLPARPAADRRGGEHLRRRGAVPCGDPSAAPGGGAEAGAVRGARGGGGRRAARRPGRGRRHHRRLPAPGRGVGRLPARVPRAPAPRRAVRLVRRGDRQARGSGAGDVRLRAVPAATAAAPLRDGAM</sequence>
<feature type="compositionally biased region" description="Low complexity" evidence="1">
    <location>
        <begin position="143"/>
        <end position="152"/>
    </location>
</feature>
<feature type="compositionally biased region" description="Low complexity" evidence="1">
    <location>
        <begin position="224"/>
        <end position="239"/>
    </location>
</feature>
<reference evidence="2" key="1">
    <citation type="submission" date="2020-02" db="EMBL/GenBank/DDBJ databases">
        <authorList>
            <person name="Meier V. D."/>
        </authorList>
    </citation>
    <scope>NUCLEOTIDE SEQUENCE</scope>
    <source>
        <strain evidence="2">AVDCRST_MAG13</strain>
    </source>
</reference>
<feature type="compositionally biased region" description="Basic residues" evidence="1">
    <location>
        <begin position="125"/>
        <end position="142"/>
    </location>
</feature>
<feature type="non-terminal residue" evidence="2">
    <location>
        <position position="284"/>
    </location>
</feature>